<dbReference type="PATRIC" id="fig|94132.3.peg.4257"/>
<protein>
    <submittedName>
        <fullName evidence="8">Isovaleryl-CoA dehydrogenase</fullName>
    </submittedName>
</protein>
<dbReference type="Pfam" id="PF00441">
    <property type="entry name" value="Acyl-CoA_dh_1"/>
    <property type="match status" value="1"/>
</dbReference>
<dbReference type="GO" id="GO:0003995">
    <property type="term" value="F:acyl-CoA dehydrogenase activity"/>
    <property type="evidence" value="ECO:0007669"/>
    <property type="project" value="InterPro"/>
</dbReference>
<dbReference type="InterPro" id="IPR041504">
    <property type="entry name" value="AidB_N"/>
</dbReference>
<dbReference type="SUPFAM" id="SSF56645">
    <property type="entry name" value="Acyl-CoA dehydrogenase NM domain-like"/>
    <property type="match status" value="1"/>
</dbReference>
<dbReference type="AlphaFoldDB" id="A0A127JY56"/>
<dbReference type="RefSeq" id="WP_061503126.1">
    <property type="nucleotide sequence ID" value="NZ_CP010951.1"/>
</dbReference>
<feature type="domain" description="Adaptive response protein AidB N-terminal" evidence="7">
    <location>
        <begin position="7"/>
        <end position="171"/>
    </location>
</feature>
<dbReference type="Gene3D" id="6.10.250.600">
    <property type="match status" value="1"/>
</dbReference>
<accession>A0A127JY56</accession>
<dbReference type="PANTHER" id="PTHR42707:SF2">
    <property type="entry name" value="ACD11 DEHYDROGENASE"/>
    <property type="match status" value="1"/>
</dbReference>
<dbReference type="InterPro" id="IPR009075">
    <property type="entry name" value="AcylCo_DH/oxidase_C"/>
</dbReference>
<dbReference type="Pfam" id="PF02770">
    <property type="entry name" value="Acyl-CoA_dh_M"/>
    <property type="match status" value="1"/>
</dbReference>
<dbReference type="PROSITE" id="PS00073">
    <property type="entry name" value="ACYL_COA_DH_2"/>
    <property type="match status" value="1"/>
</dbReference>
<evidence type="ECO:0000256" key="3">
    <source>
        <dbReference type="ARBA" id="ARBA00022630"/>
    </source>
</evidence>
<evidence type="ECO:0000259" key="7">
    <source>
        <dbReference type="Pfam" id="PF18158"/>
    </source>
</evidence>
<reference evidence="8 9" key="1">
    <citation type="journal article" date="2014" name="Int. J. Syst. Evol. Microbiol.">
        <title>Ramlibacter solisilvae sp. nov., isolated from forest soil, and emended description of the genus Ramlibacter.</title>
        <authorList>
            <person name="Lee H.J."/>
            <person name="Lee S.H."/>
            <person name="Lee S.S."/>
            <person name="Lee J.S."/>
            <person name="Kim Y."/>
            <person name="Kim S.C."/>
            <person name="Jeon C.O."/>
        </authorList>
    </citation>
    <scope>NUCLEOTIDE SEQUENCE [LARGE SCALE GENOMIC DNA]</scope>
    <source>
        <strain evidence="8 9">5-10</strain>
    </source>
</reference>
<evidence type="ECO:0000256" key="4">
    <source>
        <dbReference type="ARBA" id="ARBA00022827"/>
    </source>
</evidence>
<gene>
    <name evidence="8" type="ORF">UC35_20875</name>
</gene>
<keyword evidence="9" id="KW-1185">Reference proteome</keyword>
<proteinExistence type="inferred from homology"/>
<dbReference type="InterPro" id="IPR009100">
    <property type="entry name" value="AcylCoA_DH/oxidase_NM_dom_sf"/>
</dbReference>
<dbReference type="InterPro" id="IPR006091">
    <property type="entry name" value="Acyl-CoA_Oxase/DH_mid-dom"/>
</dbReference>
<evidence type="ECO:0000259" key="5">
    <source>
        <dbReference type="Pfam" id="PF00441"/>
    </source>
</evidence>
<dbReference type="InterPro" id="IPR036250">
    <property type="entry name" value="AcylCo_DH-like_C"/>
</dbReference>
<dbReference type="OrthoDB" id="9771038at2"/>
<dbReference type="Gene3D" id="2.40.110.20">
    <property type="match status" value="1"/>
</dbReference>
<evidence type="ECO:0000256" key="2">
    <source>
        <dbReference type="ARBA" id="ARBA00009347"/>
    </source>
</evidence>
<organism evidence="8 9">
    <name type="scientific">Ramlibacter tataouinensis</name>
    <dbReference type="NCBI Taxonomy" id="94132"/>
    <lineage>
        <taxon>Bacteria</taxon>
        <taxon>Pseudomonadati</taxon>
        <taxon>Pseudomonadota</taxon>
        <taxon>Betaproteobacteria</taxon>
        <taxon>Burkholderiales</taxon>
        <taxon>Comamonadaceae</taxon>
        <taxon>Ramlibacter</taxon>
    </lineage>
</organism>
<keyword evidence="4" id="KW-0274">FAD</keyword>
<dbReference type="Pfam" id="PF18158">
    <property type="entry name" value="AidB_N"/>
    <property type="match status" value="1"/>
</dbReference>
<comment type="similarity">
    <text evidence="2">Belongs to the acyl-CoA dehydrogenase family.</text>
</comment>
<dbReference type="Gene3D" id="1.20.140.10">
    <property type="entry name" value="Butyryl-CoA Dehydrogenase, subunit A, domain 3"/>
    <property type="match status" value="1"/>
</dbReference>
<name>A0A127JY56_9BURK</name>
<dbReference type="SUPFAM" id="SSF47203">
    <property type="entry name" value="Acyl-CoA dehydrogenase C-terminal domain-like"/>
    <property type="match status" value="1"/>
</dbReference>
<dbReference type="InterPro" id="IPR006089">
    <property type="entry name" value="Acyl-CoA_DH_CS"/>
</dbReference>
<dbReference type="Proteomes" id="UP000070433">
    <property type="component" value="Chromosome"/>
</dbReference>
<dbReference type="PANTHER" id="PTHR42707">
    <property type="entry name" value="ACYL-COA DEHYDROGENASE"/>
    <property type="match status" value="1"/>
</dbReference>
<feature type="domain" description="Acyl-CoA oxidase/dehydrogenase middle" evidence="6">
    <location>
        <begin position="176"/>
        <end position="274"/>
    </location>
</feature>
<evidence type="ECO:0000259" key="6">
    <source>
        <dbReference type="Pfam" id="PF02770"/>
    </source>
</evidence>
<dbReference type="InterPro" id="IPR052904">
    <property type="entry name" value="Acyl-CoA_dehydrogenase-like"/>
</dbReference>
<feature type="domain" description="Acyl-CoA dehydrogenase/oxidase C-terminal" evidence="5">
    <location>
        <begin position="285"/>
        <end position="440"/>
    </location>
</feature>
<comment type="cofactor">
    <cofactor evidence="1">
        <name>FAD</name>
        <dbReference type="ChEBI" id="CHEBI:57692"/>
    </cofactor>
</comment>
<keyword evidence="3" id="KW-0285">Flavoprotein</keyword>
<evidence type="ECO:0000313" key="9">
    <source>
        <dbReference type="Proteomes" id="UP000070433"/>
    </source>
</evidence>
<evidence type="ECO:0000313" key="8">
    <source>
        <dbReference type="EMBL" id="AMO24844.1"/>
    </source>
</evidence>
<sequence length="571" mass="62775">MNTPHPVPDQRGANLYEADAQLQALLPLYLPAELLALLEPHLSRLGGLAGGVLDELAAVADRNPPTLEHRTRAGMDAQRIVKHPAYVELERAAFSEFGLAAMSHRGGVLGWDRPMPAAAKYALSYLFVQAEFGLCCPLSMTDSLTRTLRKFGDPALVAKYFDRLTTQDFDQLHQGAMFMTEQGAGSDIAATAVRAVPEGSHFRLYGDKWFCSNPDAGLAMVLARIDGAPAGMKGVSLFLLPRTLDDGSANAYRIIRLKDKLGTRSMASGEIRLEGAQAWLVGEAGRGFQQMADMVNNSRLSNGMRAAGLMRRAYGEALYVAQHRQAFGKRLIELPLMRRQLAKLLLPTEQARTMLFQTAEALRRSDAGEAGAYALARILTPLIKFRACRDARKVTGDAMEVRGGCGYIEEWSDPRLVRDAHLGSIWEGTSNIVALDVIRSVRREDSLTALERHLRGLLAEAALHPRARDTIETALQRSLALASQVAEAAGTLDHAAREAASALYHATTGIAMAWEATRMPSPTRMRMAQLVIRQRLLPRNPYDAQEEEPWLSELLEPAPRAQDRLEAIHLF</sequence>
<dbReference type="EMBL" id="CP010951">
    <property type="protein sequence ID" value="AMO24844.1"/>
    <property type="molecule type" value="Genomic_DNA"/>
</dbReference>
<evidence type="ECO:0000256" key="1">
    <source>
        <dbReference type="ARBA" id="ARBA00001974"/>
    </source>
</evidence>